<name>A0A1J7JUN2_9PEZI</name>
<gene>
    <name evidence="1" type="ORF">CONLIGDRAFT_628018</name>
</gene>
<dbReference type="OrthoDB" id="5030973at2759"/>
<proteinExistence type="predicted"/>
<reference evidence="1 2" key="1">
    <citation type="submission" date="2016-10" db="EMBL/GenBank/DDBJ databases">
        <title>Draft genome sequence of Coniochaeta ligniaria NRRL30616, a lignocellulolytic fungus for bioabatement of inhibitors in plant biomass hydrolysates.</title>
        <authorList>
            <consortium name="DOE Joint Genome Institute"/>
            <person name="Jimenez D.J."/>
            <person name="Hector R.E."/>
            <person name="Riley R."/>
            <person name="Sun H."/>
            <person name="Grigoriev I.V."/>
            <person name="Van Elsas J.D."/>
            <person name="Nichols N.N."/>
        </authorList>
    </citation>
    <scope>NUCLEOTIDE SEQUENCE [LARGE SCALE GENOMIC DNA]</scope>
    <source>
        <strain evidence="1 2">NRRL 30616</strain>
    </source>
</reference>
<dbReference type="InParanoid" id="A0A1J7JUN2"/>
<organism evidence="1 2">
    <name type="scientific">Coniochaeta ligniaria NRRL 30616</name>
    <dbReference type="NCBI Taxonomy" id="1408157"/>
    <lineage>
        <taxon>Eukaryota</taxon>
        <taxon>Fungi</taxon>
        <taxon>Dikarya</taxon>
        <taxon>Ascomycota</taxon>
        <taxon>Pezizomycotina</taxon>
        <taxon>Sordariomycetes</taxon>
        <taxon>Sordariomycetidae</taxon>
        <taxon>Coniochaetales</taxon>
        <taxon>Coniochaetaceae</taxon>
        <taxon>Coniochaeta</taxon>
    </lineage>
</organism>
<sequence length="293" mass="32386">MSLFEENECTSYDVPVGEGAFKTRNITPGQVQRVTVTDRGLDSYFKATVRIISCAHGHLETIQNVPSKPATLLVLEYRLHPKPGHSFSDVYTSFTFRGAESTVIAYAPFQRPHYWDKTPSTIVENRGVHGTIGGGLGPATVEGGGEASQEETHIQQHFAKGTADTHYCEETGLDDTVWWRLEDNRSQKHSVLEVFRVAVLIQRQSLADFVGTFRMDIHGSFSYLVSQVGGQVVRFFRRLAVDDPINLSPTKMPLQGKVDGLNVHSLGALMQDVGDGAGLYLPPAYHVHDFLPS</sequence>
<dbReference type="Proteomes" id="UP000182658">
    <property type="component" value="Unassembled WGS sequence"/>
</dbReference>
<accession>A0A1J7JUN2</accession>
<evidence type="ECO:0000313" key="1">
    <source>
        <dbReference type="EMBL" id="OIW33084.1"/>
    </source>
</evidence>
<evidence type="ECO:0000313" key="2">
    <source>
        <dbReference type="Proteomes" id="UP000182658"/>
    </source>
</evidence>
<keyword evidence="2" id="KW-1185">Reference proteome</keyword>
<dbReference type="AlphaFoldDB" id="A0A1J7JUN2"/>
<dbReference type="EMBL" id="KV875094">
    <property type="protein sequence ID" value="OIW33084.1"/>
    <property type="molecule type" value="Genomic_DNA"/>
</dbReference>
<protein>
    <submittedName>
        <fullName evidence="1">Uncharacterized protein</fullName>
    </submittedName>
</protein>